<dbReference type="InterPro" id="IPR051446">
    <property type="entry name" value="HTH_trans_reg/aminotransferase"/>
</dbReference>
<keyword evidence="4" id="KW-0663">Pyridoxal phosphate</keyword>
<dbReference type="InterPro" id="IPR015421">
    <property type="entry name" value="PyrdxlP-dep_Trfase_major"/>
</dbReference>
<dbReference type="GO" id="GO:0008483">
    <property type="term" value="F:transaminase activity"/>
    <property type="evidence" value="ECO:0007669"/>
    <property type="project" value="UniProtKB-KW"/>
</dbReference>
<keyword evidence="10" id="KW-1185">Reference proteome</keyword>
<dbReference type="InterPro" id="IPR036390">
    <property type="entry name" value="WH_DNA-bd_sf"/>
</dbReference>
<dbReference type="CDD" id="cd00609">
    <property type="entry name" value="AAT_like"/>
    <property type="match status" value="1"/>
</dbReference>
<dbReference type="Proteomes" id="UP000673394">
    <property type="component" value="Unassembled WGS sequence"/>
</dbReference>
<keyword evidence="3 9" id="KW-0032">Aminotransferase</keyword>
<dbReference type="SUPFAM" id="SSF46785">
    <property type="entry name" value="Winged helix' DNA-binding domain"/>
    <property type="match status" value="1"/>
</dbReference>
<evidence type="ECO:0000256" key="3">
    <source>
        <dbReference type="ARBA" id="ARBA00022576"/>
    </source>
</evidence>
<dbReference type="PANTHER" id="PTHR46577:SF1">
    <property type="entry name" value="HTH-TYPE TRANSCRIPTIONAL REGULATORY PROTEIN GABR"/>
    <property type="match status" value="1"/>
</dbReference>
<evidence type="ECO:0000313" key="9">
    <source>
        <dbReference type="EMBL" id="MBP3962032.1"/>
    </source>
</evidence>
<dbReference type="EMBL" id="JAGKSP010000001">
    <property type="protein sequence ID" value="MBP3962032.1"/>
    <property type="molecule type" value="Genomic_DNA"/>
</dbReference>
<keyword evidence="7" id="KW-0804">Transcription</keyword>
<dbReference type="Pfam" id="PF00392">
    <property type="entry name" value="GntR"/>
    <property type="match status" value="1"/>
</dbReference>
<comment type="cofactor">
    <cofactor evidence="1">
        <name>pyridoxal 5'-phosphate</name>
        <dbReference type="ChEBI" id="CHEBI:597326"/>
    </cofactor>
</comment>
<reference evidence="9 10" key="1">
    <citation type="submission" date="2021-04" db="EMBL/GenBank/DDBJ databases">
        <title>Paenibacillus sp. DLE-14 whole genome sequence.</title>
        <authorList>
            <person name="Ham Y.J."/>
        </authorList>
    </citation>
    <scope>NUCLEOTIDE SEQUENCE [LARGE SCALE GENOMIC DNA]</scope>
    <source>
        <strain evidence="9 10">DLE-14</strain>
    </source>
</reference>
<evidence type="ECO:0000256" key="5">
    <source>
        <dbReference type="ARBA" id="ARBA00023015"/>
    </source>
</evidence>
<dbReference type="PANTHER" id="PTHR46577">
    <property type="entry name" value="HTH-TYPE TRANSCRIPTIONAL REGULATORY PROTEIN GABR"/>
    <property type="match status" value="1"/>
</dbReference>
<keyword evidence="3 9" id="KW-0808">Transferase</keyword>
<evidence type="ECO:0000256" key="1">
    <source>
        <dbReference type="ARBA" id="ARBA00001933"/>
    </source>
</evidence>
<dbReference type="SMART" id="SM00345">
    <property type="entry name" value="HTH_GNTR"/>
    <property type="match status" value="1"/>
</dbReference>
<dbReference type="SUPFAM" id="SSF53383">
    <property type="entry name" value="PLP-dependent transferases"/>
    <property type="match status" value="1"/>
</dbReference>
<protein>
    <submittedName>
        <fullName evidence="9">PLP-dependent aminotransferase family protein</fullName>
    </submittedName>
</protein>
<dbReference type="InterPro" id="IPR036388">
    <property type="entry name" value="WH-like_DNA-bd_sf"/>
</dbReference>
<dbReference type="PROSITE" id="PS50949">
    <property type="entry name" value="HTH_GNTR"/>
    <property type="match status" value="1"/>
</dbReference>
<accession>A0ABS5C7T2</accession>
<dbReference type="Pfam" id="PF00155">
    <property type="entry name" value="Aminotran_1_2"/>
    <property type="match status" value="1"/>
</dbReference>
<dbReference type="RefSeq" id="WP_210655858.1">
    <property type="nucleotide sequence ID" value="NZ_JAGKSP010000001.1"/>
</dbReference>
<evidence type="ECO:0000256" key="7">
    <source>
        <dbReference type="ARBA" id="ARBA00023163"/>
    </source>
</evidence>
<dbReference type="Gene3D" id="1.10.10.10">
    <property type="entry name" value="Winged helix-like DNA-binding domain superfamily/Winged helix DNA-binding domain"/>
    <property type="match status" value="1"/>
</dbReference>
<organism evidence="9 10">
    <name type="scientific">Paenibacillus lignilyticus</name>
    <dbReference type="NCBI Taxonomy" id="1172615"/>
    <lineage>
        <taxon>Bacteria</taxon>
        <taxon>Bacillati</taxon>
        <taxon>Bacillota</taxon>
        <taxon>Bacilli</taxon>
        <taxon>Bacillales</taxon>
        <taxon>Paenibacillaceae</taxon>
        <taxon>Paenibacillus</taxon>
    </lineage>
</organism>
<keyword evidence="5" id="KW-0805">Transcription regulation</keyword>
<dbReference type="Gene3D" id="3.40.640.10">
    <property type="entry name" value="Type I PLP-dependent aspartate aminotransferase-like (Major domain)"/>
    <property type="match status" value="1"/>
</dbReference>
<evidence type="ECO:0000256" key="2">
    <source>
        <dbReference type="ARBA" id="ARBA00005384"/>
    </source>
</evidence>
<dbReference type="InterPro" id="IPR004839">
    <property type="entry name" value="Aminotransferase_I/II_large"/>
</dbReference>
<evidence type="ECO:0000256" key="4">
    <source>
        <dbReference type="ARBA" id="ARBA00022898"/>
    </source>
</evidence>
<gene>
    <name evidence="9" type="ORF">I8J30_04855</name>
</gene>
<name>A0ABS5C7T2_9BACL</name>
<dbReference type="CDD" id="cd07377">
    <property type="entry name" value="WHTH_GntR"/>
    <property type="match status" value="1"/>
</dbReference>
<evidence type="ECO:0000256" key="6">
    <source>
        <dbReference type="ARBA" id="ARBA00023125"/>
    </source>
</evidence>
<keyword evidence="6" id="KW-0238">DNA-binding</keyword>
<comment type="similarity">
    <text evidence="2">In the C-terminal section; belongs to the class-I pyridoxal-phosphate-dependent aminotransferase family.</text>
</comment>
<dbReference type="PRINTS" id="PR00035">
    <property type="entry name" value="HTHGNTR"/>
</dbReference>
<feature type="domain" description="HTH gntR-type" evidence="8">
    <location>
        <begin position="17"/>
        <end position="85"/>
    </location>
</feature>
<comment type="caution">
    <text evidence="9">The sequence shown here is derived from an EMBL/GenBank/DDBJ whole genome shotgun (WGS) entry which is preliminary data.</text>
</comment>
<proteinExistence type="inferred from homology"/>
<dbReference type="InterPro" id="IPR000524">
    <property type="entry name" value="Tscrpt_reg_HTH_GntR"/>
</dbReference>
<dbReference type="InterPro" id="IPR015424">
    <property type="entry name" value="PyrdxlP-dep_Trfase"/>
</dbReference>
<evidence type="ECO:0000259" key="8">
    <source>
        <dbReference type="PROSITE" id="PS50949"/>
    </source>
</evidence>
<evidence type="ECO:0000313" key="10">
    <source>
        <dbReference type="Proteomes" id="UP000673394"/>
    </source>
</evidence>
<sequence>MDMDFRIPYERYYEELGRKTEALFNALREGIMSGTLAGGTRLPSSRKLAELYGVSRGSVNQAYDMLVAEGYAWAEGGSGTFVSAASSAAALGDGMAGAGTSVSANIALSDWAAQLISSKRLFTTIENHPVAEAAGAEVISFRIGHVDSSQFPVEEWKAAMHAEIREMMAAFPEISSEIEGYLPLREAIAKDLRRERGIRADASQIYITNGSMHAIALLSMLLVRPDSPVVVENPSFNGIRRAVAAAGGTILTAPVDNEGIVPQNWPSKLLVVTPTRQFPTGAVLSAKRRVELLKWAGTQGAVIIEDDYDSELRWGGRPVEPLKALDREERVVYMGTFSKTMFVELRIGYVVLPASLAEPFRLAKALLEPHPSALVEQRALAHFILSGCYSRHLRRMKRVIGRRLLAFREHFEPRLTRWFRFVPADAGLHVYAEWRGGGASYARLKAACEAAGILWSVGDSSWEGDEPYKSVLFGFSHLTEEQIAAGAQRIEEIALSL</sequence>